<dbReference type="PROSITE" id="PS50817">
    <property type="entry name" value="INTEIN_N_TER"/>
    <property type="match status" value="1"/>
</dbReference>
<feature type="domain" description="ABC transporter" evidence="9">
    <location>
        <begin position="389"/>
        <end position="629"/>
    </location>
</feature>
<proteinExistence type="predicted"/>
<dbReference type="InterPro" id="IPR003439">
    <property type="entry name" value="ABC_transporter-like_ATP-bd"/>
</dbReference>
<dbReference type="Gene3D" id="3.40.50.300">
    <property type="entry name" value="P-loop containing nucleotide triphosphate hydrolases"/>
    <property type="match status" value="1"/>
</dbReference>
<dbReference type="InterPro" id="IPR011527">
    <property type="entry name" value="ABC1_TM_dom"/>
</dbReference>
<dbReference type="Gene3D" id="1.20.1560.10">
    <property type="entry name" value="ABC transporter type 1, transmembrane domain"/>
    <property type="match status" value="1"/>
</dbReference>
<keyword evidence="2 8" id="KW-0812">Transmembrane</keyword>
<feature type="domain" description="ABC transmembrane type-1" evidence="10">
    <location>
        <begin position="47"/>
        <end position="337"/>
    </location>
</feature>
<sequence>MATHLLTAAGGPHSRTPPASDVRAARRSCSPLLRLLGYVGPHRNYAALTVCFGVLGFALSFVYPWIIGTAVDVIVAPPDPNFPLAARVAALLRLTELAALTAVGHALVVYGRGHFNICLGYGIVADIRRELFDHLQKLSLLFFTRERTGAILARVVHDVHEAASLIYMGLIVAALDAVQLVIAVALLLSISWKLTLACLVLFPFYGLVFAVMNPRVQRASERMQGQLTRISGNLVEQLSGQALVKTYTAEQREAERFAEEVARHHGFVVAQSHEGHLVASFGEVLVHIGTTLVVGYGGWLALHGEMTAGTLTRFLGYLLIMFGPVRRFAELNIVYQTSISAIRRVFRVLEIQPSVVEPARPHAVAPRRGHVRFEAVSFRYSQDSDETRVRLDDDREAGTTSAAADDAPCVLDRVTLEAWPGELIAVVGPSGAGKTTLLSLLPRLYDVTSGGLLIDGIDVRDYSLTALRAAIGIVQQESFIFTGTVRENIAYGRPGATDEEVEAAARAAHAHEFITGFSHGYDTRLGERGVNLSGGQRQRLSIARAILKDPRILILDEATSSLDAESEAIVQRALEVLMRSRTCFVIAHRLSTIRKADRIFVLDAGRVVESGTHHELLARNGAYTRLVRHQAAVE</sequence>
<dbReference type="InterPro" id="IPR003593">
    <property type="entry name" value="AAA+_ATPase"/>
</dbReference>
<dbReference type="Pfam" id="PF00005">
    <property type="entry name" value="ABC_tran"/>
    <property type="match status" value="1"/>
</dbReference>
<dbReference type="SUPFAM" id="SSF52540">
    <property type="entry name" value="P-loop containing nucleoside triphosphate hydrolases"/>
    <property type="match status" value="1"/>
</dbReference>
<comment type="caution">
    <text evidence="11">The sequence shown here is derived from an EMBL/GenBank/DDBJ whole genome shotgun (WGS) entry which is preliminary data.</text>
</comment>
<protein>
    <submittedName>
        <fullName evidence="11">ABC transporter ATP-binding protein/permease</fullName>
    </submittedName>
</protein>
<feature type="transmembrane region" description="Helical" evidence="8">
    <location>
        <begin position="86"/>
        <end position="110"/>
    </location>
</feature>
<dbReference type="Pfam" id="PF00664">
    <property type="entry name" value="ABC_membrane"/>
    <property type="match status" value="1"/>
</dbReference>
<evidence type="ECO:0000313" key="12">
    <source>
        <dbReference type="Proteomes" id="UP001139031"/>
    </source>
</evidence>
<comment type="subcellular location">
    <subcellularLocation>
        <location evidence="1">Cell membrane</location>
        <topology evidence="1">Multi-pass membrane protein</topology>
    </subcellularLocation>
</comment>
<keyword evidence="12" id="KW-1185">Reference proteome</keyword>
<accession>A0ABS7U5V0</accession>
<keyword evidence="4 11" id="KW-0067">ATP-binding</keyword>
<keyword evidence="6 8" id="KW-0472">Membrane</keyword>
<evidence type="ECO:0000313" key="11">
    <source>
        <dbReference type="EMBL" id="MBZ5715947.1"/>
    </source>
</evidence>
<dbReference type="InterPro" id="IPR039421">
    <property type="entry name" value="Type_1_exporter"/>
</dbReference>
<evidence type="ECO:0000256" key="1">
    <source>
        <dbReference type="ARBA" id="ARBA00004651"/>
    </source>
</evidence>
<dbReference type="PANTHER" id="PTHR43394">
    <property type="entry name" value="ATP-DEPENDENT PERMEASE MDL1, MITOCHONDRIAL"/>
    <property type="match status" value="1"/>
</dbReference>
<dbReference type="PROSITE" id="PS50893">
    <property type="entry name" value="ABC_TRANSPORTER_2"/>
    <property type="match status" value="1"/>
</dbReference>
<dbReference type="PROSITE" id="PS00211">
    <property type="entry name" value="ABC_TRANSPORTER_1"/>
    <property type="match status" value="1"/>
</dbReference>
<name>A0ABS7U5V0_9BACT</name>
<dbReference type="InterPro" id="IPR017871">
    <property type="entry name" value="ABC_transporter-like_CS"/>
</dbReference>
<dbReference type="EMBL" id="JAIRAU010000059">
    <property type="protein sequence ID" value="MBZ5715947.1"/>
    <property type="molecule type" value="Genomic_DNA"/>
</dbReference>
<feature type="transmembrane region" description="Helical" evidence="8">
    <location>
        <begin position="194"/>
        <end position="213"/>
    </location>
</feature>
<evidence type="ECO:0000256" key="7">
    <source>
        <dbReference type="SAM" id="MobiDB-lite"/>
    </source>
</evidence>
<dbReference type="InterPro" id="IPR036640">
    <property type="entry name" value="ABC1_TM_sf"/>
</dbReference>
<dbReference type="PANTHER" id="PTHR43394:SF1">
    <property type="entry name" value="ATP-BINDING CASSETTE SUB-FAMILY B MEMBER 10, MITOCHONDRIAL"/>
    <property type="match status" value="1"/>
</dbReference>
<dbReference type="InterPro" id="IPR027417">
    <property type="entry name" value="P-loop_NTPase"/>
</dbReference>
<keyword evidence="5 8" id="KW-1133">Transmembrane helix</keyword>
<keyword evidence="3" id="KW-0547">Nucleotide-binding</keyword>
<dbReference type="SMART" id="SM00382">
    <property type="entry name" value="AAA"/>
    <property type="match status" value="1"/>
</dbReference>
<evidence type="ECO:0000256" key="5">
    <source>
        <dbReference type="ARBA" id="ARBA00022989"/>
    </source>
</evidence>
<evidence type="ECO:0000256" key="3">
    <source>
        <dbReference type="ARBA" id="ARBA00022741"/>
    </source>
</evidence>
<evidence type="ECO:0000259" key="9">
    <source>
        <dbReference type="PROSITE" id="PS50893"/>
    </source>
</evidence>
<feature type="transmembrane region" description="Helical" evidence="8">
    <location>
        <begin position="165"/>
        <end position="188"/>
    </location>
</feature>
<evidence type="ECO:0000256" key="4">
    <source>
        <dbReference type="ARBA" id="ARBA00022840"/>
    </source>
</evidence>
<dbReference type="PROSITE" id="PS50929">
    <property type="entry name" value="ABC_TM1F"/>
    <property type="match status" value="1"/>
</dbReference>
<dbReference type="InterPro" id="IPR006141">
    <property type="entry name" value="Intein_N"/>
</dbReference>
<gene>
    <name evidence="11" type="ORF">K7C98_42520</name>
</gene>
<reference evidence="11" key="1">
    <citation type="submission" date="2021-08" db="EMBL/GenBank/DDBJ databases">
        <authorList>
            <person name="Stevens D.C."/>
        </authorList>
    </citation>
    <scope>NUCLEOTIDE SEQUENCE</scope>
    <source>
        <strain evidence="11">DSM 53165</strain>
    </source>
</reference>
<organism evidence="11 12">
    <name type="scientific">Nannocystis pusilla</name>
    <dbReference type="NCBI Taxonomy" id="889268"/>
    <lineage>
        <taxon>Bacteria</taxon>
        <taxon>Pseudomonadati</taxon>
        <taxon>Myxococcota</taxon>
        <taxon>Polyangia</taxon>
        <taxon>Nannocystales</taxon>
        <taxon>Nannocystaceae</taxon>
        <taxon>Nannocystis</taxon>
    </lineage>
</organism>
<dbReference type="SUPFAM" id="SSF90123">
    <property type="entry name" value="ABC transporter transmembrane region"/>
    <property type="match status" value="1"/>
</dbReference>
<evidence type="ECO:0000256" key="2">
    <source>
        <dbReference type="ARBA" id="ARBA00022692"/>
    </source>
</evidence>
<dbReference type="RefSeq" id="WP_224197686.1">
    <property type="nucleotide sequence ID" value="NZ_JAIRAU010000059.1"/>
</dbReference>
<feature type="region of interest" description="Disordered" evidence="7">
    <location>
        <begin position="1"/>
        <end position="23"/>
    </location>
</feature>
<dbReference type="CDD" id="cd07346">
    <property type="entry name" value="ABC_6TM_exporters"/>
    <property type="match status" value="1"/>
</dbReference>
<evidence type="ECO:0000256" key="8">
    <source>
        <dbReference type="SAM" id="Phobius"/>
    </source>
</evidence>
<dbReference type="GO" id="GO:0005524">
    <property type="term" value="F:ATP binding"/>
    <property type="evidence" value="ECO:0007669"/>
    <property type="project" value="UniProtKB-KW"/>
</dbReference>
<evidence type="ECO:0000256" key="6">
    <source>
        <dbReference type="ARBA" id="ARBA00023136"/>
    </source>
</evidence>
<feature type="transmembrane region" description="Helical" evidence="8">
    <location>
        <begin position="45"/>
        <end position="66"/>
    </location>
</feature>
<evidence type="ECO:0000259" key="10">
    <source>
        <dbReference type="PROSITE" id="PS50929"/>
    </source>
</evidence>
<dbReference type="Proteomes" id="UP001139031">
    <property type="component" value="Unassembled WGS sequence"/>
</dbReference>